<feature type="domain" description="Peptidase M48" evidence="8">
    <location>
        <begin position="172"/>
        <end position="345"/>
    </location>
</feature>
<keyword evidence="4 6" id="KW-0862">Zinc</keyword>
<keyword evidence="1 6" id="KW-0645">Protease</keyword>
<dbReference type="InterPro" id="IPR001915">
    <property type="entry name" value="Peptidase_M48"/>
</dbReference>
<comment type="cofactor">
    <cofactor evidence="6">
        <name>Zn(2+)</name>
        <dbReference type="ChEBI" id="CHEBI:29105"/>
    </cofactor>
    <text evidence="6">Binds 1 zinc ion per subunit.</text>
</comment>
<evidence type="ECO:0000256" key="3">
    <source>
        <dbReference type="ARBA" id="ARBA00022801"/>
    </source>
</evidence>
<proteinExistence type="inferred from homology"/>
<keyword evidence="2" id="KW-0479">Metal-binding</keyword>
<dbReference type="AlphaFoldDB" id="A0A0U1NKY4"/>
<evidence type="ECO:0000259" key="8">
    <source>
        <dbReference type="Pfam" id="PF01435"/>
    </source>
</evidence>
<evidence type="ECO:0000313" key="10">
    <source>
        <dbReference type="Proteomes" id="UP000048949"/>
    </source>
</evidence>
<evidence type="ECO:0000256" key="5">
    <source>
        <dbReference type="ARBA" id="ARBA00023049"/>
    </source>
</evidence>
<reference evidence="9 10" key="1">
    <citation type="submission" date="2015-04" db="EMBL/GenBank/DDBJ databases">
        <authorList>
            <person name="Syromyatnikov M.Y."/>
            <person name="Popov V.N."/>
        </authorList>
    </citation>
    <scope>NUCLEOTIDE SEQUENCE [LARGE SCALE GENOMIC DNA]</scope>
    <source>
        <strain evidence="9 10">CECT 5292</strain>
    </source>
</reference>
<evidence type="ECO:0000256" key="4">
    <source>
        <dbReference type="ARBA" id="ARBA00022833"/>
    </source>
</evidence>
<keyword evidence="3 6" id="KW-0378">Hydrolase</keyword>
<accession>A0A0U1NKY4</accession>
<keyword evidence="5 6" id="KW-0482">Metalloprotease</keyword>
<comment type="similarity">
    <text evidence="6">Belongs to the peptidase M48 family.</text>
</comment>
<dbReference type="PANTHER" id="PTHR22726:SF1">
    <property type="entry name" value="METALLOENDOPEPTIDASE OMA1, MITOCHONDRIAL"/>
    <property type="match status" value="1"/>
</dbReference>
<organism evidence="9 10">
    <name type="scientific">Nereida ignava</name>
    <dbReference type="NCBI Taxonomy" id="282199"/>
    <lineage>
        <taxon>Bacteria</taxon>
        <taxon>Pseudomonadati</taxon>
        <taxon>Pseudomonadota</taxon>
        <taxon>Alphaproteobacteria</taxon>
        <taxon>Rhodobacterales</taxon>
        <taxon>Roseobacteraceae</taxon>
        <taxon>Nereida</taxon>
    </lineage>
</organism>
<dbReference type="GO" id="GO:0046872">
    <property type="term" value="F:metal ion binding"/>
    <property type="evidence" value="ECO:0007669"/>
    <property type="project" value="UniProtKB-KW"/>
</dbReference>
<dbReference type="GO" id="GO:0004222">
    <property type="term" value="F:metalloendopeptidase activity"/>
    <property type="evidence" value="ECO:0007669"/>
    <property type="project" value="InterPro"/>
</dbReference>
<dbReference type="GO" id="GO:0016020">
    <property type="term" value="C:membrane"/>
    <property type="evidence" value="ECO:0007669"/>
    <property type="project" value="TreeGrafter"/>
</dbReference>
<evidence type="ECO:0000256" key="6">
    <source>
        <dbReference type="RuleBase" id="RU003983"/>
    </source>
</evidence>
<gene>
    <name evidence="9" type="primary">loiP_2</name>
    <name evidence="9" type="ORF">NIG5292_01422</name>
</gene>
<evidence type="ECO:0000256" key="2">
    <source>
        <dbReference type="ARBA" id="ARBA00022723"/>
    </source>
</evidence>
<keyword evidence="7" id="KW-1133">Transmembrane helix</keyword>
<evidence type="ECO:0000256" key="7">
    <source>
        <dbReference type="SAM" id="Phobius"/>
    </source>
</evidence>
<dbReference type="EC" id="3.4.24.-" evidence="9"/>
<dbReference type="Pfam" id="PF01435">
    <property type="entry name" value="Peptidase_M48"/>
    <property type="match status" value="1"/>
</dbReference>
<evidence type="ECO:0000313" key="9">
    <source>
        <dbReference type="EMBL" id="CRK75377.1"/>
    </source>
</evidence>
<feature type="transmembrane region" description="Helical" evidence="7">
    <location>
        <begin position="103"/>
        <end position="125"/>
    </location>
</feature>
<dbReference type="InterPro" id="IPR051156">
    <property type="entry name" value="Mito/Outer_Membr_Metalloprot"/>
</dbReference>
<dbReference type="EMBL" id="CVQV01000005">
    <property type="protein sequence ID" value="CRK75377.1"/>
    <property type="molecule type" value="Genomic_DNA"/>
</dbReference>
<dbReference type="Gene3D" id="3.30.2010.10">
    <property type="entry name" value="Metalloproteases ('zincins'), catalytic domain"/>
    <property type="match status" value="1"/>
</dbReference>
<dbReference type="RefSeq" id="WP_048598755.1">
    <property type="nucleotide sequence ID" value="NZ_CBFHGK010000002.1"/>
</dbReference>
<dbReference type="Proteomes" id="UP000048949">
    <property type="component" value="Unassembled WGS sequence"/>
</dbReference>
<dbReference type="GO" id="GO:0051603">
    <property type="term" value="P:proteolysis involved in protein catabolic process"/>
    <property type="evidence" value="ECO:0007669"/>
    <property type="project" value="TreeGrafter"/>
</dbReference>
<protein>
    <submittedName>
        <fullName evidence="9">Metalloprotease LoiP</fullName>
        <ecNumber evidence="9">3.4.24.-</ecNumber>
    </submittedName>
</protein>
<keyword evidence="10" id="KW-1185">Reference proteome</keyword>
<dbReference type="PANTHER" id="PTHR22726">
    <property type="entry name" value="METALLOENDOPEPTIDASE OMA1"/>
    <property type="match status" value="1"/>
</dbReference>
<dbReference type="OrthoDB" id="9810445at2"/>
<dbReference type="CDD" id="cd07332">
    <property type="entry name" value="M48C_Oma1_like"/>
    <property type="match status" value="1"/>
</dbReference>
<sequence>MALQSSLASFVDGKTAGKRDVYIEVAATAEVLRICDAQGDVLVEWPLKRLRRMQDGSRTVLYLDGDPDEARLYPFNLHDETVLAALTPDLDKRRPIGPLVRKVIGWSVAAAAALAVMLFVIIPSLSDQLATVIPTEREERIGKVVSSQIERAMVWQDDSAGESWQCSSAAGDAALAQMVTRVLGPLDVPYTLNVQVVDHPLINAFALPGGQVILFRGLLEAAQSADEVAGVLAHELGHVINRDPMRLTLRAAGSAGLLSLMLGDATGGLIIAGAADQVMNASHTRKAEAQADEFALKLLDEAEISPLAFARFFETLKEDSPDMTGALEWLSSHPSLSLRAQNARDNVQQGKTYRPVLNAQAWRDLQAICG</sequence>
<keyword evidence="7" id="KW-0812">Transmembrane</keyword>
<keyword evidence="7" id="KW-0472">Membrane</keyword>
<name>A0A0U1NKY4_9RHOB</name>
<evidence type="ECO:0000256" key="1">
    <source>
        <dbReference type="ARBA" id="ARBA00022670"/>
    </source>
</evidence>
<dbReference type="STRING" id="282199.GCA_001049735_01421"/>